<dbReference type="MGI" id="MGI:5012124">
    <property type="gene designation" value="Gm19939"/>
</dbReference>
<sequence>MVLFSLNDVVIVLTSQNSPSPFSEDADRPGSPMPVCRICVLLSGTQIDLHPYIFPPFVNLQSGILICNLKVISYFSHSKDMQVEKKNPVLLYELNMDRNTLMMEFWYNIMKCQVNTFLSNSLVK</sequence>
<reference evidence="1" key="8">
    <citation type="journal article" date="2005" name="Science">
        <title>Antisense Transcription in the Mammalian Transcriptome.</title>
        <authorList>
            <consortium name="RIKEN Genome Exploration Research Group and Genome Science Group (Genome Network Project Core Group) and the FANTOM Consortium"/>
        </authorList>
    </citation>
    <scope>NUCLEOTIDE SEQUENCE</scope>
    <source>
        <strain evidence="1">C57BL/6J</strain>
        <tissue evidence="1">Corpora quadrigemina</tissue>
    </source>
</reference>
<evidence type="ECO:0000313" key="2">
    <source>
        <dbReference type="MGI" id="MGI:5012124"/>
    </source>
</evidence>
<dbReference type="AGR" id="MGI:5012124"/>
<reference evidence="1" key="1">
    <citation type="journal article" date="1999" name="Methods Enzymol.">
        <title>High-efficiency full-length cDNA cloning.</title>
        <authorList>
            <person name="Carninci P."/>
            <person name="Hayashizaki Y."/>
        </authorList>
    </citation>
    <scope>NUCLEOTIDE SEQUENCE</scope>
    <source>
        <strain evidence="1">C57BL/6J</strain>
        <tissue evidence="1">Corpora quadrigemina</tissue>
    </source>
</reference>
<protein>
    <submittedName>
        <fullName evidence="1">Uncharacterized protein</fullName>
    </submittedName>
</protein>
<dbReference type="EMBL" id="AK045942">
    <property type="protein sequence ID" value="BAC32540.1"/>
    <property type="molecule type" value="mRNA"/>
</dbReference>
<accession>Q8BR12</accession>
<reference evidence="1" key="2">
    <citation type="journal article" date="2000" name="Genome Res.">
        <title>Normalization and subtraction of cap-trapper-selected cDNAs to prepare full-length cDNA libraries for rapid discovery of new genes.</title>
        <authorList>
            <person name="Carninci P."/>
            <person name="Shibata Y."/>
            <person name="Hayatsu N."/>
            <person name="Sugahara Y."/>
            <person name="Shibata K."/>
            <person name="Itoh M."/>
            <person name="Konno H."/>
            <person name="Okazaki Y."/>
            <person name="Muramatsu M."/>
            <person name="Hayashizaki Y."/>
        </authorList>
    </citation>
    <scope>NUCLEOTIDE SEQUENCE</scope>
    <source>
        <strain evidence="1">C57BL/6J</strain>
        <tissue evidence="1">Corpora quadrigemina</tissue>
    </source>
</reference>
<gene>
    <name evidence="2" type="primary">Gm19939</name>
</gene>
<organism evidence="1">
    <name type="scientific">Mus musculus</name>
    <name type="common">Mouse</name>
    <dbReference type="NCBI Taxonomy" id="10090"/>
    <lineage>
        <taxon>Eukaryota</taxon>
        <taxon>Metazoa</taxon>
        <taxon>Chordata</taxon>
        <taxon>Craniata</taxon>
        <taxon>Vertebrata</taxon>
        <taxon>Euteleostomi</taxon>
        <taxon>Mammalia</taxon>
        <taxon>Eutheria</taxon>
        <taxon>Euarchontoglires</taxon>
        <taxon>Glires</taxon>
        <taxon>Rodentia</taxon>
        <taxon>Myomorpha</taxon>
        <taxon>Muroidea</taxon>
        <taxon>Muridae</taxon>
        <taxon>Murinae</taxon>
        <taxon>Mus</taxon>
        <taxon>Mus</taxon>
    </lineage>
</organism>
<reference evidence="1" key="4">
    <citation type="journal article" date="2001" name="Nature">
        <title>Functional annotation of a full-length mouse cDNA collection.</title>
        <authorList>
            <consortium name="The RIKEN Genome Exploration Research Group Phase II Team and the FANTOM Consortium"/>
        </authorList>
    </citation>
    <scope>NUCLEOTIDE SEQUENCE</scope>
    <source>
        <strain evidence="1">C57BL/6J</strain>
        <tissue evidence="1">Corpora quadrigemina</tissue>
    </source>
</reference>
<dbReference type="AlphaFoldDB" id="Q8BR12"/>
<reference evidence="1" key="3">
    <citation type="journal article" date="2000" name="Genome Res.">
        <title>RIKEN integrated sequence analysis (RISA) system--384-format sequencing pipeline with 384 multicapillary sequencer.</title>
        <authorList>
            <person name="Shibata K."/>
            <person name="Itoh M."/>
            <person name="Aizawa K."/>
            <person name="Nagaoka S."/>
            <person name="Sasaki N."/>
            <person name="Carninci P."/>
            <person name="Konno H."/>
            <person name="Akiyama J."/>
            <person name="Nishi K."/>
            <person name="Kitsunai T."/>
            <person name="Tashiro H."/>
            <person name="Itoh M."/>
            <person name="Sumi N."/>
            <person name="Ishii Y."/>
            <person name="Nakamura S."/>
            <person name="Hazama M."/>
            <person name="Nishine T."/>
            <person name="Harada A."/>
            <person name="Yamamoto R."/>
            <person name="Matsumoto H."/>
            <person name="Sakaguchi S."/>
            <person name="Ikegami T."/>
            <person name="Kashiwagi K."/>
            <person name="Fujiwake S."/>
            <person name="Inoue K."/>
            <person name="Togawa Y."/>
            <person name="Izawa M."/>
            <person name="Ohara E."/>
            <person name="Watahiki M."/>
            <person name="Yoneda Y."/>
            <person name="Ishikawa T."/>
            <person name="Ozawa K."/>
            <person name="Tanaka T."/>
            <person name="Matsuura S."/>
            <person name="Kawai J."/>
            <person name="Okazaki Y."/>
            <person name="Muramatsu M."/>
            <person name="Inoue Y."/>
            <person name="Kira A."/>
            <person name="Hayashizaki Y."/>
        </authorList>
    </citation>
    <scope>NUCLEOTIDE SEQUENCE</scope>
    <source>
        <strain evidence="1">C57BL/6J</strain>
        <tissue evidence="1">Corpora quadrigemina</tissue>
    </source>
</reference>
<evidence type="ECO:0000313" key="1">
    <source>
        <dbReference type="EMBL" id="BAC32540.1"/>
    </source>
</evidence>
<reference evidence="1" key="7">
    <citation type="journal article" date="2005" name="Science">
        <title>The Transcriptional Landscape of the Mammalian Genome.</title>
        <authorList>
            <consortium name="The FANTOM Consortium"/>
            <consortium name="Riken Genome Exploration Research Group and Genome Science Group (Genome Network Project Core Group)"/>
        </authorList>
    </citation>
    <scope>NUCLEOTIDE SEQUENCE</scope>
    <source>
        <strain evidence="1">C57BL/6J</strain>
        <tissue evidence="1">Corpora quadrigemina</tissue>
    </source>
</reference>
<reference evidence="1" key="6">
    <citation type="journal article" date="2002" name="Nature">
        <title>Analysis of the mouse transcriptome based on functional annotation of 60,770 full-length cDNAs.</title>
        <authorList>
            <consortium name="The FANTOM Consortium and the RIKEN Genome Exploration Research Group Phase I and II Team"/>
        </authorList>
    </citation>
    <scope>NUCLEOTIDE SEQUENCE</scope>
    <source>
        <strain evidence="1">C57BL/6J</strain>
        <tissue evidence="1">Corpora quadrigemina</tissue>
    </source>
</reference>
<reference evidence="1" key="5">
    <citation type="submission" date="2001-07" db="EMBL/GenBank/DDBJ databases">
        <authorList>
            <person name="Adachi J."/>
            <person name="Aizawa K."/>
            <person name="Akimura T."/>
            <person name="Arakawa T."/>
            <person name="Bono H."/>
            <person name="Carninci P."/>
            <person name="Fukuda S."/>
            <person name="Furuno M."/>
            <person name="Hanagaki T."/>
            <person name="Hara A."/>
            <person name="Hashizume W."/>
            <person name="Hayashida K."/>
            <person name="Hayatsu N."/>
            <person name="Hiramoto K."/>
            <person name="Hiraoka T."/>
            <person name="Hirozane T."/>
            <person name="Hori F."/>
            <person name="Imotani K."/>
            <person name="Ishii Y."/>
            <person name="Itoh M."/>
            <person name="Kagawa I."/>
            <person name="Kasukawa T."/>
            <person name="Katoh H."/>
            <person name="Kawai J."/>
            <person name="Kojima Y."/>
            <person name="Kondo S."/>
            <person name="Konno H."/>
            <person name="Kouda M."/>
            <person name="Koya S."/>
            <person name="Kurihara C."/>
            <person name="Matsuyama T."/>
            <person name="Miyazaki A."/>
            <person name="Murata M."/>
            <person name="Nakamura M."/>
            <person name="Nishi K."/>
            <person name="Nomura K."/>
            <person name="Numazaki R."/>
            <person name="Ohno M."/>
            <person name="Ohsato N."/>
            <person name="Okazaki Y."/>
            <person name="Saito R."/>
            <person name="Saitoh H."/>
            <person name="Sakai C."/>
            <person name="Sakai K."/>
            <person name="Sakazume N."/>
            <person name="Sano H."/>
            <person name="Sasaki D."/>
            <person name="Shibata K."/>
            <person name="Shinagawa A."/>
            <person name="Shiraki T."/>
            <person name="Sogabe Y."/>
            <person name="Tagami M."/>
            <person name="Tagawa A."/>
            <person name="Takahashi F."/>
            <person name="Takaku-Akahira S."/>
            <person name="Takeda Y."/>
            <person name="Tanaka T."/>
            <person name="Tomaru A."/>
            <person name="Toya T."/>
            <person name="Yasunishi A."/>
            <person name="Muramatsu M."/>
            <person name="Hayashizaki Y."/>
        </authorList>
    </citation>
    <scope>NUCLEOTIDE SEQUENCE</scope>
    <source>
        <strain evidence="1">C57BL/6J</strain>
        <tissue evidence="1">Corpora quadrigemina</tissue>
    </source>
</reference>
<name>Q8BR12_MOUSE</name>
<proteinExistence type="evidence at transcript level"/>